<evidence type="ECO:0000313" key="3">
    <source>
        <dbReference type="Proteomes" id="UP001165065"/>
    </source>
</evidence>
<feature type="compositionally biased region" description="Acidic residues" evidence="1">
    <location>
        <begin position="392"/>
        <end position="407"/>
    </location>
</feature>
<dbReference type="OrthoDB" id="197676at2759"/>
<gene>
    <name evidence="2" type="ORF">TrCOL_g4811</name>
</gene>
<feature type="compositionally biased region" description="Basic residues" evidence="1">
    <location>
        <begin position="1"/>
        <end position="12"/>
    </location>
</feature>
<dbReference type="Gene3D" id="6.10.140.2040">
    <property type="match status" value="1"/>
</dbReference>
<sequence>MPTRKSASKKSPARGSAAEKGKPPSKSKGPSTAANTKTLPVEGSGSETESKKRKLARRMSADKISAHLVKRPAPGRIAKVAPSDFTVTKNKLERRMSANKIETHLRGREGKGLTSEHLGKIGIIETSGAKQAPRVANKAYILERKMNKKAVKNFVEAGGLSKKKQADKIAPAIQAKRFALQKQMSEDLVGNKLDNRPDKEWLEGMGVTVGSKLADRIQASTKRLQRSMSADTVKSLLETRPSLEQLQDYGIYPKHAVGVHNQIKHLERKQSQAQLTFLLEGRADKEELRRRGVLMNDQVAPSLHKGAAHSNLDKHMRRKSLEISLQKRPSFEEVIGYHSAANFYNDGNADENEEWQDDYDEDDDDDLYYEKAVEEDYEDDEEEFEVGRWEGGEVDSVDQEDDDDYNDDDDYIGPLPDLDERMVYAIALRAAAQLELGGFINHMQKANLKEKILDGDEQIINVVVEFVETNDASKLMSVFQMISEGN</sequence>
<dbReference type="EMBL" id="BRYA01000371">
    <property type="protein sequence ID" value="GMI48037.1"/>
    <property type="molecule type" value="Genomic_DNA"/>
</dbReference>
<proteinExistence type="predicted"/>
<evidence type="ECO:0000256" key="1">
    <source>
        <dbReference type="SAM" id="MobiDB-lite"/>
    </source>
</evidence>
<name>A0A9W7GLS4_9STRA</name>
<feature type="compositionally biased region" description="Acidic residues" evidence="1">
    <location>
        <begin position="375"/>
        <end position="384"/>
    </location>
</feature>
<feature type="region of interest" description="Disordered" evidence="1">
    <location>
        <begin position="375"/>
        <end position="407"/>
    </location>
</feature>
<dbReference type="Proteomes" id="UP001165065">
    <property type="component" value="Unassembled WGS sequence"/>
</dbReference>
<evidence type="ECO:0000313" key="2">
    <source>
        <dbReference type="EMBL" id="GMI48037.1"/>
    </source>
</evidence>
<keyword evidence="3" id="KW-1185">Reference proteome</keyword>
<organism evidence="2 3">
    <name type="scientific">Triparma columacea</name>
    <dbReference type="NCBI Taxonomy" id="722753"/>
    <lineage>
        <taxon>Eukaryota</taxon>
        <taxon>Sar</taxon>
        <taxon>Stramenopiles</taxon>
        <taxon>Ochrophyta</taxon>
        <taxon>Bolidophyceae</taxon>
        <taxon>Parmales</taxon>
        <taxon>Triparmaceae</taxon>
        <taxon>Triparma</taxon>
    </lineage>
</organism>
<feature type="region of interest" description="Disordered" evidence="1">
    <location>
        <begin position="1"/>
        <end position="77"/>
    </location>
</feature>
<comment type="caution">
    <text evidence="2">The sequence shown here is derived from an EMBL/GenBank/DDBJ whole genome shotgun (WGS) entry which is preliminary data.</text>
</comment>
<accession>A0A9W7GLS4</accession>
<reference evidence="3" key="1">
    <citation type="journal article" date="2023" name="Commun. Biol.">
        <title>Genome analysis of Parmales, the sister group of diatoms, reveals the evolutionary specialization of diatoms from phago-mixotrophs to photoautotrophs.</title>
        <authorList>
            <person name="Ban H."/>
            <person name="Sato S."/>
            <person name="Yoshikawa S."/>
            <person name="Yamada K."/>
            <person name="Nakamura Y."/>
            <person name="Ichinomiya M."/>
            <person name="Sato N."/>
            <person name="Blanc-Mathieu R."/>
            <person name="Endo H."/>
            <person name="Kuwata A."/>
            <person name="Ogata H."/>
        </authorList>
    </citation>
    <scope>NUCLEOTIDE SEQUENCE [LARGE SCALE GENOMIC DNA]</scope>
</reference>
<dbReference type="AlphaFoldDB" id="A0A9W7GLS4"/>
<protein>
    <submittedName>
        <fullName evidence="2">Uncharacterized protein</fullName>
    </submittedName>
</protein>